<name>A0A2B4SEN4_STYPI</name>
<dbReference type="PROSITE" id="PS50878">
    <property type="entry name" value="RT_POL"/>
    <property type="match status" value="1"/>
</dbReference>
<dbReference type="InterPro" id="IPR000477">
    <property type="entry name" value="RT_dom"/>
</dbReference>
<dbReference type="Proteomes" id="UP000225706">
    <property type="component" value="Unassembled WGS sequence"/>
</dbReference>
<dbReference type="Pfam" id="PF00078">
    <property type="entry name" value="RVT_1"/>
    <property type="match status" value="2"/>
</dbReference>
<dbReference type="PANTHER" id="PTHR33332">
    <property type="entry name" value="REVERSE TRANSCRIPTASE DOMAIN-CONTAINING PROTEIN"/>
    <property type="match status" value="1"/>
</dbReference>
<dbReference type="CDD" id="cd01650">
    <property type="entry name" value="RT_nLTR_like"/>
    <property type="match status" value="2"/>
</dbReference>
<dbReference type="InterPro" id="IPR043502">
    <property type="entry name" value="DNA/RNA_pol_sf"/>
</dbReference>
<proteinExistence type="predicted"/>
<keyword evidence="2" id="KW-0808">Transferase</keyword>
<dbReference type="GO" id="GO:0003964">
    <property type="term" value="F:RNA-directed DNA polymerase activity"/>
    <property type="evidence" value="ECO:0007669"/>
    <property type="project" value="UniProtKB-KW"/>
</dbReference>
<comment type="caution">
    <text evidence="2">The sequence shown here is derived from an EMBL/GenBank/DDBJ whole genome shotgun (WGS) entry which is preliminary data.</text>
</comment>
<accession>A0A2B4SEN4</accession>
<keyword evidence="2" id="KW-0695">RNA-directed DNA polymerase</keyword>
<evidence type="ECO:0000313" key="2">
    <source>
        <dbReference type="EMBL" id="PFX27068.1"/>
    </source>
</evidence>
<gene>
    <name evidence="2" type="primary">pol</name>
    <name evidence="2" type="ORF">AWC38_SpisGene8284</name>
</gene>
<sequence length="678" mass="76887">MALWYCHSHSNFPCYEELVGSNPQRENLTNNLEPLDCSLLLKFIYRVTPTTSSIDINWDEVKSKVNKAANPRKASGRDLVLAKDLKLLGDPVVHNLLPLFKKSFDDATFPSDWKLSRVNPIFKNGRPTDVNNFRPISLLNIPGKILEDIVSTSLDLHIKSLGLLSDNQWGFRENYSTEGLLLHLTETWKEALDNGLRVGIVFIDFRKAFDSVNHTILQEKLKAMGIAGNFLSWFCSYLSNRRQFVQLSGTKSNRRFIKYGVPFPTDWKLSRVNPIFKKGRSTDVNNFRPISLLNIPGKILEDIVSTSLDLHIKSLGLLSDNQWGFRENYSTEGLLLHLTESWKEALDNGLRVGIVFIDFRKAFDSVNHTILQEKLKAMGIAGNFLSWFCSYLSNRRQFVQLSGTKSNRRFIKYGVPQGSILGPKLFSVYVNDFPDAISDGELFMFADDTTIFTIGKDVDSIIVILQSILKQVLSWCTSNRLTTHEIKSEALLLSKRAFIGPLPQFKSSQNFLKFTDTAQCLGLAIDRQLSWNDHVQIVCKSFNKKLGVLKRIKFLPKSTVETIYFKTIISSVLYGVAVWGSCSWALLEKLERIHARAARLIYNLPRETTINDLRNLKDPECWSGRGSNPRPPAQQSSALSIDLTGRSQVNFESAGEMATFRFIKTAMAHKLKLVLNPD</sequence>
<dbReference type="SUPFAM" id="SSF56672">
    <property type="entry name" value="DNA/RNA polymerases"/>
    <property type="match status" value="2"/>
</dbReference>
<dbReference type="AlphaFoldDB" id="A0A2B4SEN4"/>
<keyword evidence="3" id="KW-1185">Reference proteome</keyword>
<dbReference type="EMBL" id="LSMT01000112">
    <property type="protein sequence ID" value="PFX27068.1"/>
    <property type="molecule type" value="Genomic_DNA"/>
</dbReference>
<dbReference type="OrthoDB" id="7998822at2759"/>
<evidence type="ECO:0000313" key="3">
    <source>
        <dbReference type="Proteomes" id="UP000225706"/>
    </source>
</evidence>
<protein>
    <submittedName>
        <fullName evidence="2">RNA-directed DNA polymerase from mobile element jockey</fullName>
    </submittedName>
</protein>
<organism evidence="2 3">
    <name type="scientific">Stylophora pistillata</name>
    <name type="common">Smooth cauliflower coral</name>
    <dbReference type="NCBI Taxonomy" id="50429"/>
    <lineage>
        <taxon>Eukaryota</taxon>
        <taxon>Metazoa</taxon>
        <taxon>Cnidaria</taxon>
        <taxon>Anthozoa</taxon>
        <taxon>Hexacorallia</taxon>
        <taxon>Scleractinia</taxon>
        <taxon>Astrocoeniina</taxon>
        <taxon>Pocilloporidae</taxon>
        <taxon>Stylophora</taxon>
    </lineage>
</organism>
<evidence type="ECO:0000259" key="1">
    <source>
        <dbReference type="PROSITE" id="PS50878"/>
    </source>
</evidence>
<reference evidence="3" key="1">
    <citation type="journal article" date="2017" name="bioRxiv">
        <title>Comparative analysis of the genomes of Stylophora pistillata and Acropora digitifera provides evidence for extensive differences between species of corals.</title>
        <authorList>
            <person name="Voolstra C.R."/>
            <person name="Li Y."/>
            <person name="Liew Y.J."/>
            <person name="Baumgarten S."/>
            <person name="Zoccola D."/>
            <person name="Flot J.-F."/>
            <person name="Tambutte S."/>
            <person name="Allemand D."/>
            <person name="Aranda M."/>
        </authorList>
    </citation>
    <scope>NUCLEOTIDE SEQUENCE [LARGE SCALE GENOMIC DNA]</scope>
</reference>
<keyword evidence="2" id="KW-0548">Nucleotidyltransferase</keyword>
<feature type="domain" description="Reverse transcriptase" evidence="1">
    <location>
        <begin position="256"/>
        <end position="503"/>
    </location>
</feature>